<dbReference type="Gene3D" id="3.40.50.2300">
    <property type="match status" value="1"/>
</dbReference>
<evidence type="ECO:0000256" key="2">
    <source>
        <dbReference type="ARBA" id="ARBA00023125"/>
    </source>
</evidence>
<feature type="domain" description="HTH luxR-type" evidence="4">
    <location>
        <begin position="136"/>
        <end position="201"/>
    </location>
</feature>
<dbReference type="InterPro" id="IPR001789">
    <property type="entry name" value="Sig_transdc_resp-reg_receiver"/>
</dbReference>
<dbReference type="Proteomes" id="UP000824755">
    <property type="component" value="Chromosome"/>
</dbReference>
<keyword evidence="7" id="KW-1185">Reference proteome</keyword>
<name>A0ABX8WP00_9GAMM</name>
<organism evidence="6 7">
    <name type="scientific">Lysobacter soyae</name>
    <dbReference type="NCBI Taxonomy" id="2764185"/>
    <lineage>
        <taxon>Bacteria</taxon>
        <taxon>Pseudomonadati</taxon>
        <taxon>Pseudomonadota</taxon>
        <taxon>Gammaproteobacteria</taxon>
        <taxon>Lysobacterales</taxon>
        <taxon>Lysobacteraceae</taxon>
        <taxon>Lysobacter</taxon>
    </lineage>
</organism>
<dbReference type="Pfam" id="PF00072">
    <property type="entry name" value="Response_reg"/>
    <property type="match status" value="1"/>
</dbReference>
<dbReference type="Pfam" id="PF00196">
    <property type="entry name" value="GerE"/>
    <property type="match status" value="1"/>
</dbReference>
<reference evidence="6 7" key="1">
    <citation type="submission" date="2021-08" db="EMBL/GenBank/DDBJ databases">
        <title>Lysobacter sp. strain CJ11 Genome sequencing and assembly.</title>
        <authorList>
            <person name="Kim I."/>
        </authorList>
    </citation>
    <scope>NUCLEOTIDE SEQUENCE [LARGE SCALE GENOMIC DNA]</scope>
    <source>
        <strain evidence="6 7">CJ11</strain>
    </source>
</reference>
<evidence type="ECO:0000259" key="4">
    <source>
        <dbReference type="PROSITE" id="PS50043"/>
    </source>
</evidence>
<sequence>MLKILLVDDHAIVREGFKRLFADAGGFEVVAESGDAASALEAVHRLAPDIAVLDLSLGRGASGLALLSQIKEQAPGTQCVMMSMHDDPGLVLRALEFGARGYVSKAVAPDELVGLLRRVAEGEVVLSSDLTPTHSATSRPVGLTARERDTLRGLLSDLPPKAIAMDLDISVKTLYRHRANLMEKLGARTQGDLVRIARERGLLLEG</sequence>
<evidence type="ECO:0000256" key="1">
    <source>
        <dbReference type="ARBA" id="ARBA00022553"/>
    </source>
</evidence>
<feature type="domain" description="Response regulatory" evidence="5">
    <location>
        <begin position="3"/>
        <end position="120"/>
    </location>
</feature>
<feature type="modified residue" description="4-aspartylphosphate" evidence="3">
    <location>
        <position position="54"/>
    </location>
</feature>
<dbReference type="SUPFAM" id="SSF52172">
    <property type="entry name" value="CheY-like"/>
    <property type="match status" value="1"/>
</dbReference>
<protein>
    <submittedName>
        <fullName evidence="6">Response regulator transcription factor</fullName>
    </submittedName>
</protein>
<evidence type="ECO:0000256" key="3">
    <source>
        <dbReference type="PROSITE-ProRule" id="PRU00169"/>
    </source>
</evidence>
<dbReference type="CDD" id="cd17535">
    <property type="entry name" value="REC_NarL-like"/>
    <property type="match status" value="1"/>
</dbReference>
<dbReference type="InterPro" id="IPR039420">
    <property type="entry name" value="WalR-like"/>
</dbReference>
<dbReference type="InterPro" id="IPR016032">
    <property type="entry name" value="Sig_transdc_resp-reg_C-effctor"/>
</dbReference>
<gene>
    <name evidence="6" type="ORF">H8L67_07645</name>
</gene>
<dbReference type="CDD" id="cd06170">
    <property type="entry name" value="LuxR_C_like"/>
    <property type="match status" value="1"/>
</dbReference>
<dbReference type="SUPFAM" id="SSF46894">
    <property type="entry name" value="C-terminal effector domain of the bipartite response regulators"/>
    <property type="match status" value="1"/>
</dbReference>
<keyword evidence="2" id="KW-0238">DNA-binding</keyword>
<keyword evidence="1 3" id="KW-0597">Phosphoprotein</keyword>
<accession>A0ABX8WP00</accession>
<evidence type="ECO:0000313" key="6">
    <source>
        <dbReference type="EMBL" id="QYR52466.1"/>
    </source>
</evidence>
<evidence type="ECO:0000313" key="7">
    <source>
        <dbReference type="Proteomes" id="UP000824755"/>
    </source>
</evidence>
<dbReference type="PANTHER" id="PTHR43214:SF43">
    <property type="entry name" value="TWO-COMPONENT RESPONSE REGULATOR"/>
    <property type="match status" value="1"/>
</dbReference>
<dbReference type="RefSeq" id="WP_220379251.1">
    <property type="nucleotide sequence ID" value="NZ_CP080544.1"/>
</dbReference>
<dbReference type="InterPro" id="IPR011006">
    <property type="entry name" value="CheY-like_superfamily"/>
</dbReference>
<proteinExistence type="predicted"/>
<dbReference type="SMART" id="SM00421">
    <property type="entry name" value="HTH_LUXR"/>
    <property type="match status" value="1"/>
</dbReference>
<dbReference type="EMBL" id="CP080544">
    <property type="protein sequence ID" value="QYR52466.1"/>
    <property type="molecule type" value="Genomic_DNA"/>
</dbReference>
<evidence type="ECO:0000259" key="5">
    <source>
        <dbReference type="PROSITE" id="PS50110"/>
    </source>
</evidence>
<dbReference type="PROSITE" id="PS50043">
    <property type="entry name" value="HTH_LUXR_2"/>
    <property type="match status" value="1"/>
</dbReference>
<dbReference type="PROSITE" id="PS50110">
    <property type="entry name" value="RESPONSE_REGULATORY"/>
    <property type="match status" value="1"/>
</dbReference>
<dbReference type="InterPro" id="IPR058245">
    <property type="entry name" value="NreC/VraR/RcsB-like_REC"/>
</dbReference>
<dbReference type="InterPro" id="IPR000792">
    <property type="entry name" value="Tscrpt_reg_LuxR_C"/>
</dbReference>
<dbReference type="SMART" id="SM00448">
    <property type="entry name" value="REC"/>
    <property type="match status" value="1"/>
</dbReference>
<dbReference type="PANTHER" id="PTHR43214">
    <property type="entry name" value="TWO-COMPONENT RESPONSE REGULATOR"/>
    <property type="match status" value="1"/>
</dbReference>